<proteinExistence type="predicted"/>
<evidence type="ECO:0000313" key="3">
    <source>
        <dbReference type="Proteomes" id="UP000267536"/>
    </source>
</evidence>
<evidence type="ECO:0000256" key="1">
    <source>
        <dbReference type="SAM" id="MobiDB-lite"/>
    </source>
</evidence>
<dbReference type="AlphaFoldDB" id="A0A3N4H197"/>
<comment type="caution">
    <text evidence="2">The sequence shown here is derived from an EMBL/GenBank/DDBJ whole genome shotgun (WGS) entry which is preliminary data.</text>
</comment>
<dbReference type="Proteomes" id="UP000267536">
    <property type="component" value="Unassembled WGS sequence"/>
</dbReference>
<organism evidence="2 3">
    <name type="scientific">Gordonia oryzae</name>
    <dbReference type="NCBI Taxonomy" id="2487349"/>
    <lineage>
        <taxon>Bacteria</taxon>
        <taxon>Bacillati</taxon>
        <taxon>Actinomycetota</taxon>
        <taxon>Actinomycetes</taxon>
        <taxon>Mycobacteriales</taxon>
        <taxon>Gordoniaceae</taxon>
        <taxon>Gordonia</taxon>
    </lineage>
</organism>
<gene>
    <name evidence="2" type="ORF">EF294_14140</name>
</gene>
<keyword evidence="3" id="KW-1185">Reference proteome</keyword>
<accession>A0A3N4H197</accession>
<protein>
    <submittedName>
        <fullName evidence="2">Uncharacterized protein</fullName>
    </submittedName>
</protein>
<feature type="region of interest" description="Disordered" evidence="1">
    <location>
        <begin position="1"/>
        <end position="65"/>
    </location>
</feature>
<name>A0A3N4H197_9ACTN</name>
<evidence type="ECO:0000313" key="2">
    <source>
        <dbReference type="EMBL" id="RPA58974.1"/>
    </source>
</evidence>
<dbReference type="EMBL" id="RKMH01000010">
    <property type="protein sequence ID" value="RPA58974.1"/>
    <property type="molecule type" value="Genomic_DNA"/>
</dbReference>
<reference evidence="2 3" key="1">
    <citation type="submission" date="2018-11" db="EMBL/GenBank/DDBJ databases">
        <title>Draft genome sequence of Gordonia sp. RS15-1S isolated from rice stems.</title>
        <authorList>
            <person name="Muangham S."/>
        </authorList>
    </citation>
    <scope>NUCLEOTIDE SEQUENCE [LARGE SCALE GENOMIC DNA]</scope>
    <source>
        <strain evidence="2 3">RS15-1S</strain>
    </source>
</reference>
<sequence>MSQTPPARRQPGPLATLPAPRQPGPLATLPAPRQPGPLATLPAPPSTADSFRSSRACARWQRWAS</sequence>